<evidence type="ECO:0000256" key="4">
    <source>
        <dbReference type="ARBA" id="ARBA00022989"/>
    </source>
</evidence>
<dbReference type="FunFam" id="1.20.1250.20:FF:000057">
    <property type="entry name" value="MFS general substrate transporter"/>
    <property type="match status" value="1"/>
</dbReference>
<name>A0A8H8CPL8_PSICU</name>
<dbReference type="SUPFAM" id="SSF103473">
    <property type="entry name" value="MFS general substrate transporter"/>
    <property type="match status" value="1"/>
</dbReference>
<dbReference type="Pfam" id="PF07690">
    <property type="entry name" value="MFS_1"/>
    <property type="match status" value="1"/>
</dbReference>
<comment type="subcellular location">
    <subcellularLocation>
        <location evidence="1">Membrane</location>
        <topology evidence="1">Multi-pass membrane protein</topology>
    </subcellularLocation>
</comment>
<keyword evidence="2" id="KW-0813">Transport</keyword>
<gene>
    <name evidence="8" type="ORF">JR316_002505</name>
</gene>
<evidence type="ECO:0000313" key="8">
    <source>
        <dbReference type="EMBL" id="KAG5173000.1"/>
    </source>
</evidence>
<feature type="transmembrane region" description="Helical" evidence="6">
    <location>
        <begin position="114"/>
        <end position="134"/>
    </location>
</feature>
<dbReference type="GO" id="GO:0022857">
    <property type="term" value="F:transmembrane transporter activity"/>
    <property type="evidence" value="ECO:0007669"/>
    <property type="project" value="InterPro"/>
</dbReference>
<evidence type="ECO:0000256" key="3">
    <source>
        <dbReference type="ARBA" id="ARBA00022692"/>
    </source>
</evidence>
<dbReference type="InterPro" id="IPR036259">
    <property type="entry name" value="MFS_trans_sf"/>
</dbReference>
<keyword evidence="3 6" id="KW-0812">Transmembrane</keyword>
<keyword evidence="5 6" id="KW-0472">Membrane</keyword>
<feature type="transmembrane region" description="Helical" evidence="6">
    <location>
        <begin position="179"/>
        <end position="201"/>
    </location>
</feature>
<evidence type="ECO:0000256" key="5">
    <source>
        <dbReference type="ARBA" id="ARBA00023136"/>
    </source>
</evidence>
<dbReference type="InterPro" id="IPR020846">
    <property type="entry name" value="MFS_dom"/>
</dbReference>
<proteinExistence type="predicted"/>
<evidence type="ECO:0000259" key="7">
    <source>
        <dbReference type="PROSITE" id="PS50850"/>
    </source>
</evidence>
<dbReference type="PANTHER" id="PTHR43791:SF36">
    <property type="entry name" value="TRANSPORTER, PUTATIVE (AFU_ORTHOLOGUE AFUA_6G08340)-RELATED"/>
    <property type="match status" value="1"/>
</dbReference>
<sequence length="280" mass="31078">MSEKGKNDTAAAGSKEGVDFFNRIALPKVGSPERISAERALVRKLDMRLLPTIFVIFIMNYIDRNGVTTARLKGLQKDLHLSDVQYQTVIAILFVSYCPAQIPSNMIINKVNRPSLYIGVCTCLWGLTSLLTGITKNFAGIVACRIFIGLPESVFYPGAIYVLSRWYTKKELAFRSAFLYVGLLISNAFGTLLAAGILANMEGKRGIRAWRWYQISAFGPSQTKSFHKGALTICVGLISMWSLPDYPHNTRWMSSLECKLAQVRLSEDVGEADMDNGTDS</sequence>
<dbReference type="PROSITE" id="PS50850">
    <property type="entry name" value="MFS"/>
    <property type="match status" value="1"/>
</dbReference>
<dbReference type="EMBL" id="JAFIQS010000002">
    <property type="protein sequence ID" value="KAG5173000.1"/>
    <property type="molecule type" value="Genomic_DNA"/>
</dbReference>
<evidence type="ECO:0000256" key="6">
    <source>
        <dbReference type="SAM" id="Phobius"/>
    </source>
</evidence>
<reference evidence="8" key="1">
    <citation type="submission" date="2021-02" db="EMBL/GenBank/DDBJ databases">
        <title>Psilocybe cubensis genome.</title>
        <authorList>
            <person name="Mckernan K.J."/>
            <person name="Crawford S."/>
            <person name="Trippe A."/>
            <person name="Kane L.T."/>
            <person name="Mclaughlin S."/>
        </authorList>
    </citation>
    <scope>NUCLEOTIDE SEQUENCE [LARGE SCALE GENOMIC DNA]</scope>
    <source>
        <strain evidence="8">MGC-MH-2018</strain>
    </source>
</reference>
<dbReference type="Gene3D" id="1.20.1250.20">
    <property type="entry name" value="MFS general substrate transporter like domains"/>
    <property type="match status" value="1"/>
</dbReference>
<organism evidence="8">
    <name type="scientific">Psilocybe cubensis</name>
    <name type="common">Psychedelic mushroom</name>
    <name type="synonym">Stropharia cubensis</name>
    <dbReference type="NCBI Taxonomy" id="181762"/>
    <lineage>
        <taxon>Eukaryota</taxon>
        <taxon>Fungi</taxon>
        <taxon>Dikarya</taxon>
        <taxon>Basidiomycota</taxon>
        <taxon>Agaricomycotina</taxon>
        <taxon>Agaricomycetes</taxon>
        <taxon>Agaricomycetidae</taxon>
        <taxon>Agaricales</taxon>
        <taxon>Agaricineae</taxon>
        <taxon>Strophariaceae</taxon>
        <taxon>Psilocybe</taxon>
    </lineage>
</organism>
<evidence type="ECO:0000256" key="2">
    <source>
        <dbReference type="ARBA" id="ARBA00022448"/>
    </source>
</evidence>
<evidence type="ECO:0000256" key="1">
    <source>
        <dbReference type="ARBA" id="ARBA00004141"/>
    </source>
</evidence>
<protein>
    <recommendedName>
        <fullName evidence="7">Major facilitator superfamily (MFS) profile domain-containing protein</fullName>
    </recommendedName>
</protein>
<keyword evidence="4 6" id="KW-1133">Transmembrane helix</keyword>
<accession>A0A8H8CPL8</accession>
<feature type="transmembrane region" description="Helical" evidence="6">
    <location>
        <begin position="146"/>
        <end position="167"/>
    </location>
</feature>
<feature type="domain" description="Major facilitator superfamily (MFS) profile" evidence="7">
    <location>
        <begin position="49"/>
        <end position="280"/>
    </location>
</feature>
<dbReference type="InterPro" id="IPR011701">
    <property type="entry name" value="MFS"/>
</dbReference>
<dbReference type="PANTHER" id="PTHR43791">
    <property type="entry name" value="PERMEASE-RELATED"/>
    <property type="match status" value="1"/>
</dbReference>
<dbReference type="GO" id="GO:0016020">
    <property type="term" value="C:membrane"/>
    <property type="evidence" value="ECO:0007669"/>
    <property type="project" value="UniProtKB-SubCell"/>
</dbReference>
<dbReference type="AlphaFoldDB" id="A0A8H8CPL8"/>
<comment type="caution">
    <text evidence="8">The sequence shown here is derived from an EMBL/GenBank/DDBJ whole genome shotgun (WGS) entry which is preliminary data.</text>
</comment>